<dbReference type="InterPro" id="IPR024072">
    <property type="entry name" value="DHFR-like_dom_sf"/>
</dbReference>
<evidence type="ECO:0000313" key="10">
    <source>
        <dbReference type="EMBL" id="MFK4752425.1"/>
    </source>
</evidence>
<evidence type="ECO:0000313" key="11">
    <source>
        <dbReference type="Proteomes" id="UP001620597"/>
    </source>
</evidence>
<sequence length="168" mass="18761">MKLSLIVALSRNHTIGLNNQLPWHLPGDLKYFRDSTMGKPVVMGRKTHESIGRALPGRANIVISRQPGYQADGVAVVSSLECAIELAARLALQTGAEEAMIMGGAEIYRQVLPLVERLYLTEVDADIEGDAFFPEFDRAEWQELSSEVHSPSDANPYPYRFVVYERRS</sequence>
<dbReference type="RefSeq" id="WP_416205702.1">
    <property type="nucleotide sequence ID" value="NZ_JBBKTX010000008.1"/>
</dbReference>
<dbReference type="Proteomes" id="UP001620597">
    <property type="component" value="Unassembled WGS sequence"/>
</dbReference>
<dbReference type="CDD" id="cd00209">
    <property type="entry name" value="DHFR"/>
    <property type="match status" value="1"/>
</dbReference>
<reference evidence="10 11" key="1">
    <citation type="submission" date="2024-03" db="EMBL/GenBank/DDBJ databases">
        <title>High-quality draft genome sequence of Oceanobacter sp. wDCs-4.</title>
        <authorList>
            <person name="Dong C."/>
        </authorList>
    </citation>
    <scope>NUCLEOTIDE SEQUENCE [LARGE SCALE GENOMIC DNA]</scope>
    <source>
        <strain evidence="11">wDCs-4</strain>
    </source>
</reference>
<dbReference type="InterPro" id="IPR001796">
    <property type="entry name" value="DHFR_dom"/>
</dbReference>
<dbReference type="PROSITE" id="PS51330">
    <property type="entry name" value="DHFR_2"/>
    <property type="match status" value="1"/>
</dbReference>
<evidence type="ECO:0000256" key="5">
    <source>
        <dbReference type="ARBA" id="ARBA00022857"/>
    </source>
</evidence>
<evidence type="ECO:0000256" key="2">
    <source>
        <dbReference type="ARBA" id="ARBA00009539"/>
    </source>
</evidence>
<comment type="pathway">
    <text evidence="1 8">Cofactor biosynthesis; tetrahydrofolate biosynthesis; 5,6,7,8-tetrahydrofolate from 7,8-dihydrofolate: step 1/1.</text>
</comment>
<dbReference type="PIRSF" id="PIRSF000194">
    <property type="entry name" value="DHFR"/>
    <property type="match status" value="1"/>
</dbReference>
<dbReference type="Gene3D" id="3.40.430.10">
    <property type="entry name" value="Dihydrofolate Reductase, subunit A"/>
    <property type="match status" value="1"/>
</dbReference>
<comment type="caution">
    <text evidence="10">The sequence shown here is derived from an EMBL/GenBank/DDBJ whole genome shotgun (WGS) entry which is preliminary data.</text>
</comment>
<evidence type="ECO:0000256" key="1">
    <source>
        <dbReference type="ARBA" id="ARBA00004903"/>
    </source>
</evidence>
<dbReference type="PRINTS" id="PR00070">
    <property type="entry name" value="DHFR"/>
</dbReference>
<comment type="similarity">
    <text evidence="2 8">Belongs to the dihydrofolate reductase family.</text>
</comment>
<keyword evidence="11" id="KW-1185">Reference proteome</keyword>
<dbReference type="PANTHER" id="PTHR48069:SF3">
    <property type="entry name" value="DIHYDROFOLATE REDUCTASE"/>
    <property type="match status" value="1"/>
</dbReference>
<dbReference type="NCBIfam" id="NF008037">
    <property type="entry name" value="PRK10769.1"/>
    <property type="match status" value="1"/>
</dbReference>
<organism evidence="10 11">
    <name type="scientific">Oceanobacter antarcticus</name>
    <dbReference type="NCBI Taxonomy" id="3133425"/>
    <lineage>
        <taxon>Bacteria</taxon>
        <taxon>Pseudomonadati</taxon>
        <taxon>Pseudomonadota</taxon>
        <taxon>Gammaproteobacteria</taxon>
        <taxon>Oceanospirillales</taxon>
        <taxon>Oceanospirillaceae</taxon>
        <taxon>Oceanobacter</taxon>
    </lineage>
</organism>
<name>A0ABW8NI59_9GAMM</name>
<dbReference type="EMBL" id="JBBKTX010000008">
    <property type="protein sequence ID" value="MFK4752425.1"/>
    <property type="molecule type" value="Genomic_DNA"/>
</dbReference>
<evidence type="ECO:0000256" key="7">
    <source>
        <dbReference type="ARBA" id="ARBA00025067"/>
    </source>
</evidence>
<dbReference type="InterPro" id="IPR012259">
    <property type="entry name" value="DHFR"/>
</dbReference>
<keyword evidence="6 8" id="KW-0560">Oxidoreductase</keyword>
<proteinExistence type="inferred from homology"/>
<comment type="function">
    <text evidence="7 8">Key enzyme in folate metabolism. Catalyzes an essential reaction for de novo glycine and purine synthesis, and for DNA precursor synthesis.</text>
</comment>
<dbReference type="SUPFAM" id="SSF53597">
    <property type="entry name" value="Dihydrofolate reductase-like"/>
    <property type="match status" value="1"/>
</dbReference>
<keyword evidence="4 8" id="KW-0554">One-carbon metabolism</keyword>
<dbReference type="PANTHER" id="PTHR48069">
    <property type="entry name" value="DIHYDROFOLATE REDUCTASE"/>
    <property type="match status" value="1"/>
</dbReference>
<evidence type="ECO:0000256" key="6">
    <source>
        <dbReference type="ARBA" id="ARBA00023002"/>
    </source>
</evidence>
<gene>
    <name evidence="10" type="primary">folA</name>
    <name evidence="10" type="ORF">WG929_08390</name>
</gene>
<feature type="domain" description="DHFR" evidence="9">
    <location>
        <begin position="2"/>
        <end position="166"/>
    </location>
</feature>
<evidence type="ECO:0000259" key="9">
    <source>
        <dbReference type="PROSITE" id="PS51330"/>
    </source>
</evidence>
<accession>A0ABW8NI59</accession>
<dbReference type="Pfam" id="PF00186">
    <property type="entry name" value="DHFR_1"/>
    <property type="match status" value="1"/>
</dbReference>
<protein>
    <recommendedName>
        <fullName evidence="3 8">Dihydrofolate reductase</fullName>
        <ecNumber evidence="3 8">1.5.1.3</ecNumber>
    </recommendedName>
</protein>
<dbReference type="EC" id="1.5.1.3" evidence="3 8"/>
<keyword evidence="5 8" id="KW-0521">NADP</keyword>
<evidence type="ECO:0000256" key="4">
    <source>
        <dbReference type="ARBA" id="ARBA00022563"/>
    </source>
</evidence>
<evidence type="ECO:0000256" key="3">
    <source>
        <dbReference type="ARBA" id="ARBA00012856"/>
    </source>
</evidence>
<comment type="catalytic activity">
    <reaction evidence="8">
        <text>(6S)-5,6,7,8-tetrahydrofolate + NADP(+) = 7,8-dihydrofolate + NADPH + H(+)</text>
        <dbReference type="Rhea" id="RHEA:15009"/>
        <dbReference type="ChEBI" id="CHEBI:15378"/>
        <dbReference type="ChEBI" id="CHEBI:57451"/>
        <dbReference type="ChEBI" id="CHEBI:57453"/>
        <dbReference type="ChEBI" id="CHEBI:57783"/>
        <dbReference type="ChEBI" id="CHEBI:58349"/>
        <dbReference type="EC" id="1.5.1.3"/>
    </reaction>
</comment>
<evidence type="ECO:0000256" key="8">
    <source>
        <dbReference type="PIRNR" id="PIRNR000194"/>
    </source>
</evidence>